<evidence type="ECO:0000313" key="3">
    <source>
        <dbReference type="Proteomes" id="UP001165121"/>
    </source>
</evidence>
<proteinExistence type="predicted"/>
<feature type="compositionally biased region" description="Low complexity" evidence="1">
    <location>
        <begin position="42"/>
        <end position="57"/>
    </location>
</feature>
<organism evidence="2 3">
    <name type="scientific">Phytophthora fragariaefolia</name>
    <dbReference type="NCBI Taxonomy" id="1490495"/>
    <lineage>
        <taxon>Eukaryota</taxon>
        <taxon>Sar</taxon>
        <taxon>Stramenopiles</taxon>
        <taxon>Oomycota</taxon>
        <taxon>Peronosporomycetes</taxon>
        <taxon>Peronosporales</taxon>
        <taxon>Peronosporaceae</taxon>
        <taxon>Phytophthora</taxon>
    </lineage>
</organism>
<comment type="caution">
    <text evidence="2">The sequence shown here is derived from an EMBL/GenBank/DDBJ whole genome shotgun (WGS) entry which is preliminary data.</text>
</comment>
<gene>
    <name evidence="2" type="ORF">Pfra01_001256200</name>
</gene>
<accession>A0A9W6XL29</accession>
<reference evidence="2" key="1">
    <citation type="submission" date="2023-04" db="EMBL/GenBank/DDBJ databases">
        <title>Phytophthora fragariaefolia NBRC 109709.</title>
        <authorList>
            <person name="Ichikawa N."/>
            <person name="Sato H."/>
            <person name="Tonouchi N."/>
        </authorList>
    </citation>
    <scope>NUCLEOTIDE SEQUENCE</scope>
    <source>
        <strain evidence="2">NBRC 109709</strain>
    </source>
</reference>
<dbReference type="OrthoDB" id="110471at2759"/>
<name>A0A9W6XL29_9STRA</name>
<dbReference type="EMBL" id="BSXT01001270">
    <property type="protein sequence ID" value="GMF40670.1"/>
    <property type="molecule type" value="Genomic_DNA"/>
</dbReference>
<sequence>MLATLDSGPARDIPEACEWLLAKEMSRPIEEDDEFPEEKKSAGTSSSSATSSQTETSTKLDKLAETMSSFVAL</sequence>
<protein>
    <submittedName>
        <fullName evidence="2">Unnamed protein product</fullName>
    </submittedName>
</protein>
<evidence type="ECO:0000313" key="2">
    <source>
        <dbReference type="EMBL" id="GMF40670.1"/>
    </source>
</evidence>
<feature type="region of interest" description="Disordered" evidence="1">
    <location>
        <begin position="22"/>
        <end position="62"/>
    </location>
</feature>
<evidence type="ECO:0000256" key="1">
    <source>
        <dbReference type="SAM" id="MobiDB-lite"/>
    </source>
</evidence>
<keyword evidence="3" id="KW-1185">Reference proteome</keyword>
<dbReference type="Proteomes" id="UP001165121">
    <property type="component" value="Unassembled WGS sequence"/>
</dbReference>
<dbReference type="AlphaFoldDB" id="A0A9W6XL29"/>